<dbReference type="AlphaFoldDB" id="A0A4Q2SQ58"/>
<keyword evidence="4" id="KW-1185">Reference proteome</keyword>
<dbReference type="OrthoDB" id="4676896at2"/>
<proteinExistence type="predicted"/>
<dbReference type="RefSeq" id="WP_129427774.1">
    <property type="nucleotide sequence ID" value="NZ_SDWV01000016.1"/>
</dbReference>
<evidence type="ECO:0000259" key="1">
    <source>
        <dbReference type="Pfam" id="PF08841"/>
    </source>
</evidence>
<feature type="domain" description="DD-reactivating factor swiveling" evidence="2">
    <location>
        <begin position="101"/>
        <end position="226"/>
    </location>
</feature>
<evidence type="ECO:0000259" key="2">
    <source>
        <dbReference type="Pfam" id="PF18427"/>
    </source>
</evidence>
<accession>A0A4Q2SQ58</accession>
<protein>
    <submittedName>
        <fullName evidence="3">Diol dehydratase reactivase</fullName>
    </submittedName>
</protein>
<dbReference type="Pfam" id="PF08841">
    <property type="entry name" value="DDR"/>
    <property type="match status" value="1"/>
</dbReference>
<dbReference type="Gene3D" id="3.30.420.40">
    <property type="match status" value="2"/>
</dbReference>
<name>A0A4Q2SQ58_9ACTN</name>
<dbReference type="InterPro" id="IPR040916">
    <property type="entry name" value="DDR_swiveling"/>
</dbReference>
<evidence type="ECO:0000313" key="3">
    <source>
        <dbReference type="EMBL" id="RYC07271.1"/>
    </source>
</evidence>
<sequence length="576" mass="59601">MTHLVAGIDIGNTTTEIVVSRIGPSSASILWSGRVPTAGAKGSHRSLVAAASLVTRAAAECGRRPDLLAVAPLVSVHTATVMVPPAPLRAVVRERRRSSAGTPAGSGASLGRHRSLASLLANADDPDATQPIVVSLPDPHDFDEAAHHVRRLLAVGWPIVALLSSDDDAVLLHHRIDADLPVVDEVDLVGLREGQLVAVEVMAAHSVARRWGDPVAVAHALGIGSDLLSALAAQLRELADAPASALTLAPEVTAVPELVAVDHGTPWVEVETLGGRHRLSVHDAARLSARDPDLTVRRLWLGSELREVADATVVSMRAIDDGAWLRRGIVEATATVVANLTAEPATNPQDRLARLTSIPTVCLASEAQAATLGVGSTPGVPEGAAVCDIGGGTVDCVHAGRTVIRAGAGELVTRVTAAALGIPRGLAEHVKRRPAVRVEGVHLAHGEDGRRTFLPEPAQPAAAGSLCVASASELLPFSTTLAPEEWRSLRLAIKRSTVGASVSRALRALDTTPQVLVLAGGGAMDDELVRTVSEELLGQGTVVARADVAGRFGPRYAVATGLTELAARHIHGGVSS</sequence>
<dbReference type="InterPro" id="IPR028975">
    <property type="entry name" value="DDRA_swiveling_dom_sf"/>
</dbReference>
<dbReference type="Gene3D" id="3.50.30.70">
    <property type="entry name" value="Swiveling domain of dehydratase reactivase alpha subunit"/>
    <property type="match status" value="1"/>
</dbReference>
<dbReference type="Pfam" id="PF18427">
    <property type="entry name" value="DDR_swiveling"/>
    <property type="match status" value="1"/>
</dbReference>
<feature type="domain" description="Diol dehydratase reactivase ATPase-like" evidence="1">
    <location>
        <begin position="350"/>
        <end position="563"/>
    </location>
</feature>
<evidence type="ECO:0000313" key="4">
    <source>
        <dbReference type="Proteomes" id="UP000291101"/>
    </source>
</evidence>
<gene>
    <name evidence="3" type="ORF">EUA94_15435</name>
</gene>
<dbReference type="SUPFAM" id="SSF82317">
    <property type="entry name" value="Swiveling domain of dehydratase reactivase alpha subunit"/>
    <property type="match status" value="1"/>
</dbReference>
<dbReference type="InterPro" id="IPR043129">
    <property type="entry name" value="ATPase_NBD"/>
</dbReference>
<dbReference type="SUPFAM" id="SSF53067">
    <property type="entry name" value="Actin-like ATPase domain"/>
    <property type="match status" value="1"/>
</dbReference>
<comment type="caution">
    <text evidence="3">The sequence shown here is derived from an EMBL/GenBank/DDBJ whole genome shotgun (WGS) entry which is preliminary data.</text>
</comment>
<dbReference type="InterPro" id="IPR030994">
    <property type="entry name" value="DDR_dom"/>
</dbReference>
<reference evidence="3 4" key="1">
    <citation type="submission" date="2019-01" db="EMBL/GenBank/DDBJ databases">
        <title>Novel species of Nocardioides.</title>
        <authorList>
            <person name="Liu Q."/>
            <person name="X Y.-H."/>
        </authorList>
    </citation>
    <scope>NUCLEOTIDE SEQUENCE [LARGE SCALE GENOMIC DNA]</scope>
    <source>
        <strain evidence="3 4">HLT2-9</strain>
    </source>
</reference>
<organism evidence="3 4">
    <name type="scientific">Nocardioides zhouii</name>
    <dbReference type="NCBI Taxonomy" id="1168729"/>
    <lineage>
        <taxon>Bacteria</taxon>
        <taxon>Bacillati</taxon>
        <taxon>Actinomycetota</taxon>
        <taxon>Actinomycetes</taxon>
        <taxon>Propionibacteriales</taxon>
        <taxon>Nocardioidaceae</taxon>
        <taxon>Nocardioides</taxon>
    </lineage>
</organism>
<dbReference type="EMBL" id="SDWV01000016">
    <property type="protein sequence ID" value="RYC07271.1"/>
    <property type="molecule type" value="Genomic_DNA"/>
</dbReference>
<dbReference type="Proteomes" id="UP000291101">
    <property type="component" value="Unassembled WGS sequence"/>
</dbReference>